<organism evidence="1">
    <name type="scientific">viral metagenome</name>
    <dbReference type="NCBI Taxonomy" id="1070528"/>
    <lineage>
        <taxon>unclassified sequences</taxon>
        <taxon>metagenomes</taxon>
        <taxon>organismal metagenomes</taxon>
    </lineage>
</organism>
<sequence length="254" mass="30219">MYIHKKAFDPLIFNKTTNSIENERIDNDHFWNPNNLDNKYYKIYDNLISKKKINEINIFCKKYNWTYIQESISTGTKNIFTTHEKFKTIYENHWNKNISFTFFKVDQYNSLYMYNLFHDSILPKLDCIEDKSNIYISRAYFNSHTLGSCGSLHKDGKPLSHMKPNKVQYTVLLFVNNDWDINFNGETAFLLNDNLIDTMVHIHSKPGRIVVFASDISHKACEISTYSLQSNRQRFVFAYHLYYADYKQLRTISN</sequence>
<protein>
    <recommendedName>
        <fullName evidence="2">Prolyl 4-hydroxylase alpha subunit Fe(2+) 2OG dioxygenase domain-containing protein</fullName>
    </recommendedName>
</protein>
<dbReference type="PANTHER" id="PTHR35169:SF1">
    <property type="entry name" value="PROLYL 4-HYDROXYLASE ALPHA SUBUNIT FE(2+) 2OG DIOXYGENASE DOMAIN-CONTAINING PROTEIN"/>
    <property type="match status" value="1"/>
</dbReference>
<evidence type="ECO:0008006" key="2">
    <source>
        <dbReference type="Google" id="ProtNLM"/>
    </source>
</evidence>
<dbReference type="AlphaFoldDB" id="A0A6C0JAB8"/>
<proteinExistence type="predicted"/>
<reference evidence="1" key="1">
    <citation type="journal article" date="2020" name="Nature">
        <title>Giant virus diversity and host interactions through global metagenomics.</title>
        <authorList>
            <person name="Schulz F."/>
            <person name="Roux S."/>
            <person name="Paez-Espino D."/>
            <person name="Jungbluth S."/>
            <person name="Walsh D.A."/>
            <person name="Denef V.J."/>
            <person name="McMahon K.D."/>
            <person name="Konstantinidis K.T."/>
            <person name="Eloe-Fadrosh E.A."/>
            <person name="Kyrpides N.C."/>
            <person name="Woyke T."/>
        </authorList>
    </citation>
    <scope>NUCLEOTIDE SEQUENCE</scope>
    <source>
        <strain evidence="1">GVMAG-M-3300025880-76</strain>
    </source>
</reference>
<evidence type="ECO:0000313" key="1">
    <source>
        <dbReference type="EMBL" id="QHU02579.1"/>
    </source>
</evidence>
<dbReference type="Gene3D" id="2.60.120.620">
    <property type="entry name" value="q2cbj1_9rhob like domain"/>
    <property type="match status" value="1"/>
</dbReference>
<name>A0A6C0JAB8_9ZZZZ</name>
<dbReference type="EMBL" id="MN740360">
    <property type="protein sequence ID" value="QHU02579.1"/>
    <property type="molecule type" value="Genomic_DNA"/>
</dbReference>
<dbReference type="PANTHER" id="PTHR35169">
    <property type="entry name" value="FE2OG DIOXYGENASE DOMAIN-CONTAINING PROTEIN"/>
    <property type="match status" value="1"/>
</dbReference>
<accession>A0A6C0JAB8</accession>